<dbReference type="AlphaFoldDB" id="A0A1G7IUY1"/>
<accession>A0A1G7IUY1</accession>
<proteinExistence type="predicted"/>
<evidence type="ECO:0000313" key="3">
    <source>
        <dbReference type="Proteomes" id="UP000183812"/>
    </source>
</evidence>
<name>A0A1G7IUY1_RHOCA</name>
<reference evidence="2 3" key="1">
    <citation type="submission" date="2016-10" db="EMBL/GenBank/DDBJ databases">
        <authorList>
            <person name="de Groot N.N."/>
        </authorList>
    </citation>
    <scope>NUCLEOTIDE SEQUENCE [LARGE SCALE GENOMIC DNA]</scope>
    <source>
        <strain evidence="3">DSM 938 / 37b4</strain>
    </source>
</reference>
<protein>
    <recommendedName>
        <fullName evidence="4">Lipoprotein</fullName>
    </recommendedName>
</protein>
<evidence type="ECO:0000256" key="1">
    <source>
        <dbReference type="SAM" id="SignalP"/>
    </source>
</evidence>
<evidence type="ECO:0008006" key="4">
    <source>
        <dbReference type="Google" id="ProtNLM"/>
    </source>
</evidence>
<gene>
    <name evidence="2" type="ORF">SAMN04244550_01800</name>
</gene>
<feature type="chain" id="PRO_5010310708" description="Lipoprotein" evidence="1">
    <location>
        <begin position="20"/>
        <end position="39"/>
    </location>
</feature>
<dbReference type="PROSITE" id="PS51257">
    <property type="entry name" value="PROKAR_LIPOPROTEIN"/>
    <property type="match status" value="1"/>
</dbReference>
<evidence type="ECO:0000313" key="2">
    <source>
        <dbReference type="EMBL" id="SDF16491.1"/>
    </source>
</evidence>
<dbReference type="EMBL" id="FNAY01000007">
    <property type="protein sequence ID" value="SDF16491.1"/>
    <property type="molecule type" value="Genomic_DNA"/>
</dbReference>
<sequence>MSNKVLFALVAIAFVAACAPKTEPVAPVTVEPVQTGKYK</sequence>
<feature type="signal peptide" evidence="1">
    <location>
        <begin position="1"/>
        <end position="19"/>
    </location>
</feature>
<keyword evidence="1" id="KW-0732">Signal</keyword>
<dbReference type="Proteomes" id="UP000183812">
    <property type="component" value="Unassembled WGS sequence"/>
</dbReference>
<organism evidence="2 3">
    <name type="scientific">Rhodobacter capsulatus</name>
    <name type="common">Rhodopseudomonas capsulata</name>
    <dbReference type="NCBI Taxonomy" id="1061"/>
    <lineage>
        <taxon>Bacteria</taxon>
        <taxon>Pseudomonadati</taxon>
        <taxon>Pseudomonadota</taxon>
        <taxon>Alphaproteobacteria</taxon>
        <taxon>Rhodobacterales</taxon>
        <taxon>Rhodobacter group</taxon>
        <taxon>Rhodobacter</taxon>
    </lineage>
</organism>